<evidence type="ECO:0000313" key="3">
    <source>
        <dbReference type="Proteomes" id="UP001275084"/>
    </source>
</evidence>
<feature type="region of interest" description="Disordered" evidence="1">
    <location>
        <begin position="1"/>
        <end position="21"/>
    </location>
</feature>
<reference evidence="2" key="1">
    <citation type="journal article" date="2023" name="Mol. Phylogenet. Evol.">
        <title>Genome-scale phylogeny and comparative genomics of the fungal order Sordariales.</title>
        <authorList>
            <person name="Hensen N."/>
            <person name="Bonometti L."/>
            <person name="Westerberg I."/>
            <person name="Brannstrom I.O."/>
            <person name="Guillou S."/>
            <person name="Cros-Aarteil S."/>
            <person name="Calhoun S."/>
            <person name="Haridas S."/>
            <person name="Kuo A."/>
            <person name="Mondo S."/>
            <person name="Pangilinan J."/>
            <person name="Riley R."/>
            <person name="LaButti K."/>
            <person name="Andreopoulos B."/>
            <person name="Lipzen A."/>
            <person name="Chen C."/>
            <person name="Yan M."/>
            <person name="Daum C."/>
            <person name="Ng V."/>
            <person name="Clum A."/>
            <person name="Steindorff A."/>
            <person name="Ohm R.A."/>
            <person name="Martin F."/>
            <person name="Silar P."/>
            <person name="Natvig D.O."/>
            <person name="Lalanne C."/>
            <person name="Gautier V."/>
            <person name="Ament-Velasquez S.L."/>
            <person name="Kruys A."/>
            <person name="Hutchinson M.I."/>
            <person name="Powell A.J."/>
            <person name="Barry K."/>
            <person name="Miller A.N."/>
            <person name="Grigoriev I.V."/>
            <person name="Debuchy R."/>
            <person name="Gladieux P."/>
            <person name="Hiltunen Thoren M."/>
            <person name="Johannesson H."/>
        </authorList>
    </citation>
    <scope>NUCLEOTIDE SEQUENCE</scope>
    <source>
        <strain evidence="2">CBS 955.72</strain>
    </source>
</reference>
<dbReference type="EMBL" id="JAUIQD010000001">
    <property type="protein sequence ID" value="KAK3362522.1"/>
    <property type="molecule type" value="Genomic_DNA"/>
</dbReference>
<keyword evidence="3" id="KW-1185">Reference proteome</keyword>
<accession>A0AAJ0MJC1</accession>
<evidence type="ECO:0000313" key="2">
    <source>
        <dbReference type="EMBL" id="KAK3362522.1"/>
    </source>
</evidence>
<name>A0AAJ0MJC1_9PEZI</name>
<protein>
    <submittedName>
        <fullName evidence="2">Uncharacterized protein</fullName>
    </submittedName>
</protein>
<dbReference type="Proteomes" id="UP001275084">
    <property type="component" value="Unassembled WGS sequence"/>
</dbReference>
<evidence type="ECO:0000256" key="1">
    <source>
        <dbReference type="SAM" id="MobiDB-lite"/>
    </source>
</evidence>
<feature type="region of interest" description="Disordered" evidence="1">
    <location>
        <begin position="46"/>
        <end position="110"/>
    </location>
</feature>
<sequence>MHAESLWRGSPQAKQDHDTEYDLGKNVQHAVENGLRVWVDDVAALGQAPGNGGNKHQMKESRVPPSGRPPVRAANAAGLSPAVHHELEDDGKQCGSAKGEKSPLLPRTTEKRLESGIRAMRNKLSNSSGAVVNQSINGHHADRNALQILVHGITYNSTTWGRYSLDNNDRAVVRHDVEWEDVVMDGEFGDQGTLFHPAAGYTGNVLAVTGAEAVIFCLPP</sequence>
<gene>
    <name evidence="2" type="ORF">B0T25DRAFT_561589</name>
</gene>
<dbReference type="AlphaFoldDB" id="A0AAJ0MJC1"/>
<organism evidence="2 3">
    <name type="scientific">Lasiosphaeria hispida</name>
    <dbReference type="NCBI Taxonomy" id="260671"/>
    <lineage>
        <taxon>Eukaryota</taxon>
        <taxon>Fungi</taxon>
        <taxon>Dikarya</taxon>
        <taxon>Ascomycota</taxon>
        <taxon>Pezizomycotina</taxon>
        <taxon>Sordariomycetes</taxon>
        <taxon>Sordariomycetidae</taxon>
        <taxon>Sordariales</taxon>
        <taxon>Lasiosphaeriaceae</taxon>
        <taxon>Lasiosphaeria</taxon>
    </lineage>
</organism>
<feature type="compositionally biased region" description="Basic and acidic residues" evidence="1">
    <location>
        <begin position="83"/>
        <end position="92"/>
    </location>
</feature>
<proteinExistence type="predicted"/>
<reference evidence="2" key="2">
    <citation type="submission" date="2023-06" db="EMBL/GenBank/DDBJ databases">
        <authorList>
            <consortium name="Lawrence Berkeley National Laboratory"/>
            <person name="Haridas S."/>
            <person name="Hensen N."/>
            <person name="Bonometti L."/>
            <person name="Westerberg I."/>
            <person name="Brannstrom I.O."/>
            <person name="Guillou S."/>
            <person name="Cros-Aarteil S."/>
            <person name="Calhoun S."/>
            <person name="Kuo A."/>
            <person name="Mondo S."/>
            <person name="Pangilinan J."/>
            <person name="Riley R."/>
            <person name="Labutti K."/>
            <person name="Andreopoulos B."/>
            <person name="Lipzen A."/>
            <person name="Chen C."/>
            <person name="Yanf M."/>
            <person name="Daum C."/>
            <person name="Ng V."/>
            <person name="Clum A."/>
            <person name="Steindorff A."/>
            <person name="Ohm R."/>
            <person name="Martin F."/>
            <person name="Silar P."/>
            <person name="Natvig D."/>
            <person name="Lalanne C."/>
            <person name="Gautier V."/>
            <person name="Ament-Velasquez S.L."/>
            <person name="Kruys A."/>
            <person name="Hutchinson M.I."/>
            <person name="Powell A.J."/>
            <person name="Barry K."/>
            <person name="Miller A.N."/>
            <person name="Grigoriev I.V."/>
            <person name="Debuchy R."/>
            <person name="Gladieux P."/>
            <person name="Thoren M.H."/>
            <person name="Johannesson H."/>
        </authorList>
    </citation>
    <scope>NUCLEOTIDE SEQUENCE</scope>
    <source>
        <strain evidence="2">CBS 955.72</strain>
    </source>
</reference>
<feature type="compositionally biased region" description="Low complexity" evidence="1">
    <location>
        <begin position="63"/>
        <end position="72"/>
    </location>
</feature>
<comment type="caution">
    <text evidence="2">The sequence shown here is derived from an EMBL/GenBank/DDBJ whole genome shotgun (WGS) entry which is preliminary data.</text>
</comment>